<gene>
    <name evidence="1" type="ORF">C9374_008902</name>
</gene>
<reference evidence="1 2" key="1">
    <citation type="journal article" date="2018" name="BMC Genomics">
        <title>The genome of Naegleria lovaniensis, the basis for a comparative approach to unravel pathogenicity factors of the human pathogenic amoeba N. fowleri.</title>
        <authorList>
            <person name="Liechti N."/>
            <person name="Schurch N."/>
            <person name="Bruggmann R."/>
            <person name="Wittwer M."/>
        </authorList>
    </citation>
    <scope>NUCLEOTIDE SEQUENCE [LARGE SCALE GENOMIC DNA]</scope>
    <source>
        <strain evidence="1 2">ATCC 30569</strain>
    </source>
</reference>
<name>A0AA88KEW0_NAELO</name>
<dbReference type="Proteomes" id="UP000816034">
    <property type="component" value="Unassembled WGS sequence"/>
</dbReference>
<dbReference type="GeneID" id="68101356"/>
<sequence length="176" mass="20358">MMMEDSDMNTTLHLVDFVVASFDETNHTIMRFELFDKLKERMRNGKKRIVKPFEMKFELVHTLGKVSESGDNSDLFHHPFDVKISYNFEIILISDSSNGKIKVFDMYTKQFKKSIRTAVAMPMYLAVEENYDHSNSDAIIFGCNSDSTIFKFDLGKELICSDQEKSSPLIFGLRLL</sequence>
<dbReference type="SUPFAM" id="SSF101898">
    <property type="entry name" value="NHL repeat"/>
    <property type="match status" value="1"/>
</dbReference>
<accession>A0AA88KEW0</accession>
<protein>
    <submittedName>
        <fullName evidence="1">Uncharacterized protein</fullName>
    </submittedName>
</protein>
<dbReference type="RefSeq" id="XP_044545079.1">
    <property type="nucleotide sequence ID" value="XM_044699030.1"/>
</dbReference>
<evidence type="ECO:0000313" key="1">
    <source>
        <dbReference type="EMBL" id="KAG2377817.1"/>
    </source>
</evidence>
<keyword evidence="2" id="KW-1185">Reference proteome</keyword>
<proteinExistence type="predicted"/>
<evidence type="ECO:0000313" key="2">
    <source>
        <dbReference type="Proteomes" id="UP000816034"/>
    </source>
</evidence>
<comment type="caution">
    <text evidence="1">The sequence shown here is derived from an EMBL/GenBank/DDBJ whole genome shotgun (WGS) entry which is preliminary data.</text>
</comment>
<dbReference type="InterPro" id="IPR011042">
    <property type="entry name" value="6-blade_b-propeller_TolB-like"/>
</dbReference>
<dbReference type="EMBL" id="PYSW02000036">
    <property type="protein sequence ID" value="KAG2377817.1"/>
    <property type="molecule type" value="Genomic_DNA"/>
</dbReference>
<dbReference type="AlphaFoldDB" id="A0AA88KEW0"/>
<organism evidence="1 2">
    <name type="scientific">Naegleria lovaniensis</name>
    <name type="common">Amoeba</name>
    <dbReference type="NCBI Taxonomy" id="51637"/>
    <lineage>
        <taxon>Eukaryota</taxon>
        <taxon>Discoba</taxon>
        <taxon>Heterolobosea</taxon>
        <taxon>Tetramitia</taxon>
        <taxon>Eutetramitia</taxon>
        <taxon>Vahlkampfiidae</taxon>
        <taxon>Naegleria</taxon>
    </lineage>
</organism>
<dbReference type="Gene3D" id="2.120.10.30">
    <property type="entry name" value="TolB, C-terminal domain"/>
    <property type="match status" value="1"/>
</dbReference>